<dbReference type="Proteomes" id="UP000215313">
    <property type="component" value="Unassembled WGS sequence"/>
</dbReference>
<comment type="function">
    <text evidence="2 7">Catalyzes the epimerization of the C3' and C5'positions of dTDP-6-deoxy-D-xylo-4-hexulose, forming dTDP-6-deoxy-L-lyxo-4-hexulose.</text>
</comment>
<dbReference type="EMBL" id="NQBG01000099">
    <property type="protein sequence ID" value="OYG91862.1"/>
    <property type="molecule type" value="Genomic_DNA"/>
</dbReference>
<dbReference type="InterPro" id="IPR000888">
    <property type="entry name" value="RmlC-like"/>
</dbReference>
<dbReference type="InterPro" id="IPR011051">
    <property type="entry name" value="RmlC_Cupin_sf"/>
</dbReference>
<keyword evidence="7" id="KW-0413">Isomerase</keyword>
<dbReference type="InterPro" id="IPR014710">
    <property type="entry name" value="RmlC-like_jellyroll"/>
</dbReference>
<evidence type="ECO:0000256" key="5">
    <source>
        <dbReference type="PIRSR" id="PIRSR600888-1"/>
    </source>
</evidence>
<dbReference type="GO" id="GO:0019305">
    <property type="term" value="P:dTDP-rhamnose biosynthetic process"/>
    <property type="evidence" value="ECO:0007669"/>
    <property type="project" value="UniProtKB-UniRule"/>
</dbReference>
<dbReference type="PANTHER" id="PTHR21047">
    <property type="entry name" value="DTDP-6-DEOXY-D-GLUCOSE-3,5 EPIMERASE"/>
    <property type="match status" value="1"/>
</dbReference>
<accession>A0AAE5N5B4</accession>
<sequence length="182" mass="21089">MNVIKTEIPDVLIFEPKVFGDERGFFFESFNQKVFEEAVGRKVEFVQDNHSKSKINVLRGMHYQTQNTQGKLVRVIAGSVYDVAVDLREKSKTFGKWVGVELSGNNKRQLWIPEGFAHGFYVLEENTEFVYKCTDTYNPAHEHTLLWNDPTINISWPIIQNCKPIISEKDANGHLFSHKTYF</sequence>
<feature type="site" description="Participates in a stacking interaction with the thymidine ring of dTDP-4-oxo-6-deoxyglucose" evidence="6">
    <location>
        <position position="137"/>
    </location>
</feature>
<dbReference type="GO" id="GO:0008830">
    <property type="term" value="F:dTDP-4-dehydrorhamnose 3,5-epimerase activity"/>
    <property type="evidence" value="ECO:0007669"/>
    <property type="project" value="UniProtKB-UniRule"/>
</dbReference>
<dbReference type="RefSeq" id="WP_001556101.1">
    <property type="nucleotide sequence ID" value="NZ_NQBG01000099.1"/>
</dbReference>
<comment type="catalytic activity">
    <reaction evidence="1 7">
        <text>dTDP-4-dehydro-6-deoxy-alpha-D-glucose = dTDP-4-dehydro-beta-L-rhamnose</text>
        <dbReference type="Rhea" id="RHEA:16969"/>
        <dbReference type="ChEBI" id="CHEBI:57649"/>
        <dbReference type="ChEBI" id="CHEBI:62830"/>
        <dbReference type="EC" id="5.1.3.13"/>
    </reaction>
</comment>
<gene>
    <name evidence="8" type="primary">rfbC</name>
    <name evidence="8" type="ORF">CI727_16855</name>
</gene>
<dbReference type="GO" id="GO:0005829">
    <property type="term" value="C:cytosol"/>
    <property type="evidence" value="ECO:0007669"/>
    <property type="project" value="TreeGrafter"/>
</dbReference>
<evidence type="ECO:0000256" key="1">
    <source>
        <dbReference type="ARBA" id="ARBA00001298"/>
    </source>
</evidence>
<name>A0AAE5N5B4_SHISO</name>
<dbReference type="Gene3D" id="2.60.120.10">
    <property type="entry name" value="Jelly Rolls"/>
    <property type="match status" value="1"/>
</dbReference>
<comment type="subunit">
    <text evidence="7">Homodimer.</text>
</comment>
<dbReference type="GO" id="GO:0000271">
    <property type="term" value="P:polysaccharide biosynthetic process"/>
    <property type="evidence" value="ECO:0007669"/>
    <property type="project" value="TreeGrafter"/>
</dbReference>
<evidence type="ECO:0000256" key="2">
    <source>
        <dbReference type="ARBA" id="ARBA00001997"/>
    </source>
</evidence>
<evidence type="ECO:0000256" key="6">
    <source>
        <dbReference type="PIRSR" id="PIRSR600888-3"/>
    </source>
</evidence>
<evidence type="ECO:0000256" key="7">
    <source>
        <dbReference type="RuleBase" id="RU364069"/>
    </source>
</evidence>
<evidence type="ECO:0000256" key="3">
    <source>
        <dbReference type="ARBA" id="ARBA00012098"/>
    </source>
</evidence>
<comment type="pathway">
    <text evidence="7">Carbohydrate biosynthesis; dTDP-L-rhamnose biosynthesis.</text>
</comment>
<dbReference type="Pfam" id="PF00908">
    <property type="entry name" value="dTDP_sugar_isom"/>
    <property type="match status" value="1"/>
</dbReference>
<evidence type="ECO:0000313" key="9">
    <source>
        <dbReference type="Proteomes" id="UP000215313"/>
    </source>
</evidence>
<dbReference type="NCBIfam" id="TIGR01221">
    <property type="entry name" value="rmlC"/>
    <property type="match status" value="1"/>
</dbReference>
<comment type="similarity">
    <text evidence="7">Belongs to the dTDP-4-dehydrorhamnose 3,5-epimerase family.</text>
</comment>
<dbReference type="CDD" id="cd00438">
    <property type="entry name" value="cupin_RmlC"/>
    <property type="match status" value="1"/>
</dbReference>
<evidence type="ECO:0000256" key="4">
    <source>
        <dbReference type="ARBA" id="ARBA00019595"/>
    </source>
</evidence>
<reference evidence="8 9" key="1">
    <citation type="submission" date="2017-08" db="EMBL/GenBank/DDBJ databases">
        <authorList>
            <person name="Fouts D."/>
            <person name="Sutton G."/>
            <person name="Nguyen K."/>
            <person name="Thamlikitkul V."/>
        </authorList>
    </citation>
    <scope>NUCLEOTIDE SEQUENCE [LARGE SCALE GENOMIC DNA]</scope>
    <source>
        <strain evidence="8 9">ECH+15</strain>
    </source>
</reference>
<protein>
    <recommendedName>
        <fullName evidence="4 7">dTDP-4-dehydrorhamnose 3,5-epimerase</fullName>
        <ecNumber evidence="3 7">5.1.3.13</ecNumber>
    </recommendedName>
    <alternativeName>
        <fullName evidence="7">Thymidine diphospho-4-keto-rhamnose 3,5-epimerase</fullName>
    </alternativeName>
</protein>
<dbReference type="PANTHER" id="PTHR21047:SF2">
    <property type="entry name" value="THYMIDINE DIPHOSPHO-4-KETO-RHAMNOSE 3,5-EPIMERASE"/>
    <property type="match status" value="1"/>
</dbReference>
<dbReference type="SUPFAM" id="SSF51182">
    <property type="entry name" value="RmlC-like cupins"/>
    <property type="match status" value="1"/>
</dbReference>
<evidence type="ECO:0000313" key="8">
    <source>
        <dbReference type="EMBL" id="OYG91862.1"/>
    </source>
</evidence>
<feature type="active site" description="Proton donor" evidence="5">
    <location>
        <position position="131"/>
    </location>
</feature>
<comment type="caution">
    <text evidence="8">The sequence shown here is derived from an EMBL/GenBank/DDBJ whole genome shotgun (WGS) entry which is preliminary data.</text>
</comment>
<dbReference type="EC" id="5.1.3.13" evidence="3 7"/>
<organism evidence="8 9">
    <name type="scientific">Shigella sonnei</name>
    <dbReference type="NCBI Taxonomy" id="624"/>
    <lineage>
        <taxon>Bacteria</taxon>
        <taxon>Pseudomonadati</taxon>
        <taxon>Pseudomonadota</taxon>
        <taxon>Gammaproteobacteria</taxon>
        <taxon>Enterobacterales</taxon>
        <taxon>Enterobacteriaceae</taxon>
        <taxon>Shigella</taxon>
    </lineage>
</organism>
<proteinExistence type="inferred from homology"/>
<dbReference type="AlphaFoldDB" id="A0AAE5N5B4"/>
<feature type="active site" description="Proton acceptor" evidence="5">
    <location>
        <position position="62"/>
    </location>
</feature>